<dbReference type="NCBIfam" id="TIGR00377">
    <property type="entry name" value="ant_ant_sig"/>
    <property type="match status" value="1"/>
</dbReference>
<accession>A0ABT4TS28</accession>
<comment type="similarity">
    <text evidence="1 2">Belongs to the anti-sigma-factor antagonist family.</text>
</comment>
<evidence type="ECO:0000313" key="5">
    <source>
        <dbReference type="Proteomes" id="UP001165685"/>
    </source>
</evidence>
<feature type="domain" description="STAS" evidence="3">
    <location>
        <begin position="4"/>
        <end position="114"/>
    </location>
</feature>
<dbReference type="PANTHER" id="PTHR33495">
    <property type="entry name" value="ANTI-SIGMA FACTOR ANTAGONIST TM_1081-RELATED-RELATED"/>
    <property type="match status" value="1"/>
</dbReference>
<evidence type="ECO:0000256" key="1">
    <source>
        <dbReference type="ARBA" id="ARBA00009013"/>
    </source>
</evidence>
<dbReference type="RefSeq" id="WP_270680111.1">
    <property type="nucleotide sequence ID" value="NZ_JAQFWP010000055.1"/>
</dbReference>
<dbReference type="SUPFAM" id="SSF52091">
    <property type="entry name" value="SpoIIaa-like"/>
    <property type="match status" value="1"/>
</dbReference>
<name>A0ABT4TS28_9ACTN</name>
<dbReference type="CDD" id="cd07043">
    <property type="entry name" value="STAS_anti-anti-sigma_factors"/>
    <property type="match status" value="1"/>
</dbReference>
<dbReference type="EMBL" id="JAQFWP010000055">
    <property type="protein sequence ID" value="MDA2807481.1"/>
    <property type="molecule type" value="Genomic_DNA"/>
</dbReference>
<dbReference type="Pfam" id="PF01740">
    <property type="entry name" value="STAS"/>
    <property type="match status" value="1"/>
</dbReference>
<evidence type="ECO:0000256" key="2">
    <source>
        <dbReference type="RuleBase" id="RU003749"/>
    </source>
</evidence>
<comment type="caution">
    <text evidence="4">The sequence shown here is derived from an EMBL/GenBank/DDBJ whole genome shotgun (WGS) entry which is preliminary data.</text>
</comment>
<dbReference type="PROSITE" id="PS50801">
    <property type="entry name" value="STAS"/>
    <property type="match status" value="1"/>
</dbReference>
<dbReference type="Gene3D" id="3.30.750.24">
    <property type="entry name" value="STAS domain"/>
    <property type="match status" value="1"/>
</dbReference>
<evidence type="ECO:0000259" key="3">
    <source>
        <dbReference type="PROSITE" id="PS50801"/>
    </source>
</evidence>
<reference evidence="4" key="1">
    <citation type="submission" date="2023-01" db="EMBL/GenBank/DDBJ databases">
        <title>Draft genome sequence of Nocardiopsis sp. LSu2-4 isolated from halophytes.</title>
        <authorList>
            <person name="Duangmal K."/>
            <person name="Chantavorakit T."/>
        </authorList>
    </citation>
    <scope>NUCLEOTIDE SEQUENCE</scope>
    <source>
        <strain evidence="4">LSu2-4</strain>
    </source>
</reference>
<dbReference type="Proteomes" id="UP001165685">
    <property type="component" value="Unassembled WGS sequence"/>
</dbReference>
<dbReference type="InterPro" id="IPR036513">
    <property type="entry name" value="STAS_dom_sf"/>
</dbReference>
<dbReference type="PANTHER" id="PTHR33495:SF2">
    <property type="entry name" value="ANTI-SIGMA FACTOR ANTAGONIST TM_1081-RELATED"/>
    <property type="match status" value="1"/>
</dbReference>
<gene>
    <name evidence="4" type="ORF">O4U47_23435</name>
</gene>
<dbReference type="InterPro" id="IPR002645">
    <property type="entry name" value="STAS_dom"/>
</dbReference>
<keyword evidence="5" id="KW-1185">Reference proteome</keyword>
<protein>
    <recommendedName>
        <fullName evidence="2">Anti-sigma factor antagonist</fullName>
    </recommendedName>
</protein>
<evidence type="ECO:0000313" key="4">
    <source>
        <dbReference type="EMBL" id="MDA2807481.1"/>
    </source>
</evidence>
<proteinExistence type="inferred from homology"/>
<organism evidence="4 5">
    <name type="scientific">Nocardiopsis suaedae</name>
    <dbReference type="NCBI Taxonomy" id="3018444"/>
    <lineage>
        <taxon>Bacteria</taxon>
        <taxon>Bacillati</taxon>
        <taxon>Actinomycetota</taxon>
        <taxon>Actinomycetes</taxon>
        <taxon>Streptosporangiales</taxon>
        <taxon>Nocardiopsidaceae</taxon>
        <taxon>Nocardiopsis</taxon>
    </lineage>
</organism>
<sequence>MPALTISSRSHDEGLVLVLEGEVDLATERRFHAAAREAVESMPHGRVVLDFSGLDFIDSSGLRVLIQAHKLAKEHYTAVMVAAPNERVAQILRVTAIDTRVPVMPDVAAALAAPLNAPSS</sequence>
<dbReference type="InterPro" id="IPR003658">
    <property type="entry name" value="Anti-sigma_ant"/>
</dbReference>